<name>A0A0A9FPM2_ARUDO</name>
<sequence>MNKSSSITQVHYLRLASPFMHIYSNPTKEELCFTLFYNILTKQKRLLESFIADCN</sequence>
<dbReference type="EMBL" id="GBRH01185640">
    <property type="protein sequence ID" value="JAE12256.1"/>
    <property type="molecule type" value="Transcribed_RNA"/>
</dbReference>
<organism evidence="1">
    <name type="scientific">Arundo donax</name>
    <name type="common">Giant reed</name>
    <name type="synonym">Donax arundinaceus</name>
    <dbReference type="NCBI Taxonomy" id="35708"/>
    <lineage>
        <taxon>Eukaryota</taxon>
        <taxon>Viridiplantae</taxon>
        <taxon>Streptophyta</taxon>
        <taxon>Embryophyta</taxon>
        <taxon>Tracheophyta</taxon>
        <taxon>Spermatophyta</taxon>
        <taxon>Magnoliopsida</taxon>
        <taxon>Liliopsida</taxon>
        <taxon>Poales</taxon>
        <taxon>Poaceae</taxon>
        <taxon>PACMAD clade</taxon>
        <taxon>Arundinoideae</taxon>
        <taxon>Arundineae</taxon>
        <taxon>Arundo</taxon>
    </lineage>
</organism>
<proteinExistence type="predicted"/>
<reference evidence="1" key="2">
    <citation type="journal article" date="2015" name="Data Brief">
        <title>Shoot transcriptome of the giant reed, Arundo donax.</title>
        <authorList>
            <person name="Barrero R.A."/>
            <person name="Guerrero F.D."/>
            <person name="Moolhuijzen P."/>
            <person name="Goolsby J.A."/>
            <person name="Tidwell J."/>
            <person name="Bellgard S.E."/>
            <person name="Bellgard M.I."/>
        </authorList>
    </citation>
    <scope>NUCLEOTIDE SEQUENCE</scope>
    <source>
        <tissue evidence="1">Shoot tissue taken approximately 20 cm above the soil surface</tissue>
    </source>
</reference>
<protein>
    <submittedName>
        <fullName evidence="1">Uncharacterized protein</fullName>
    </submittedName>
</protein>
<dbReference type="AlphaFoldDB" id="A0A0A9FPM2"/>
<evidence type="ECO:0000313" key="1">
    <source>
        <dbReference type="EMBL" id="JAE12256.1"/>
    </source>
</evidence>
<accession>A0A0A9FPM2</accession>
<reference evidence="1" key="1">
    <citation type="submission" date="2014-09" db="EMBL/GenBank/DDBJ databases">
        <authorList>
            <person name="Magalhaes I.L.F."/>
            <person name="Oliveira U."/>
            <person name="Santos F.R."/>
            <person name="Vidigal T.H.D.A."/>
            <person name="Brescovit A.D."/>
            <person name="Santos A.J."/>
        </authorList>
    </citation>
    <scope>NUCLEOTIDE SEQUENCE</scope>
    <source>
        <tissue evidence="1">Shoot tissue taken approximately 20 cm above the soil surface</tissue>
    </source>
</reference>